<dbReference type="InterPro" id="IPR011990">
    <property type="entry name" value="TPR-like_helical_dom_sf"/>
</dbReference>
<gene>
    <name evidence="4" type="ORF">ACFSYC_03435</name>
</gene>
<evidence type="ECO:0000256" key="3">
    <source>
        <dbReference type="SAM" id="SignalP"/>
    </source>
</evidence>
<feature type="chain" id="PRO_5046126705" evidence="3">
    <location>
        <begin position="21"/>
        <end position="972"/>
    </location>
</feature>
<dbReference type="SMART" id="SM00028">
    <property type="entry name" value="TPR"/>
    <property type="match status" value="8"/>
</dbReference>
<keyword evidence="1" id="KW-0677">Repeat</keyword>
<dbReference type="SUPFAM" id="SSF81901">
    <property type="entry name" value="HCP-like"/>
    <property type="match status" value="1"/>
</dbReference>
<dbReference type="Proteomes" id="UP001597601">
    <property type="component" value="Unassembled WGS sequence"/>
</dbReference>
<proteinExistence type="predicted"/>
<dbReference type="PANTHER" id="PTHR44858:SF1">
    <property type="entry name" value="UDP-N-ACETYLGLUCOSAMINE--PEPTIDE N-ACETYLGLUCOSAMINYLTRANSFERASE SPINDLY-RELATED"/>
    <property type="match status" value="1"/>
</dbReference>
<dbReference type="SUPFAM" id="SSF55486">
    <property type="entry name" value="Metalloproteases ('zincins'), catalytic domain"/>
    <property type="match status" value="1"/>
</dbReference>
<sequence>MKKIATLLTFAIVYGFATQAQNIAPDDAATALNRLKQIQTDLSKTPVGTGDAKIKQIDKMLALGVWGKAQQLINAAPQTSPYKLLKADYLILHNNYAAAEALVNTVLKAEPKSIKALQLKATLQIQAWLLPQAIITCKSILKTNPTSEATSILMGRAMLLQKRYAESLAIAKKIEKQNPVNAEAYQLEADVYFWNQHPEQAEAPLKKSLAINLYNADARFSYGYAIWRRVDATQLNAMAAQWEIALAVNPLHFSTHWHWGNGHTNLTYADYAEKNDDEVRNALEKADALFSAGKIDDAIAYTRTIQQQYPTSVLPLMHRGSLYYSAFEMNRKLRLDSAEQIFKQVLTRKKHYGPAHNGLSAVIKSQRIPYLSTYDSITNVLNNVRITDMKNFEQVFPDVSYYPGNLAKAMVWNQMYSAVAYFPFLSKQNRAFKVSPLHIDLAITMKSPSFRYMTTFDNRQWMDIRGVGSGCADMEYVERGAYEERNVVLHEYVHLYHAAVLTDEESRQIRKLYYNAMAEHRTMDYYSQNNESEYFAQVYPAYFEPVKVHPLDFKSMNTSNDLRTKDPAAYAFIGKLVKKQKAYLAGDKSAMADNWAQVYLNLSGGGRRGSAGSFERTAAYLDTSLMYDSKYLPTYLAYARLKWTQKDFKAAVVWLEKAEAINAGYAPVYVARADLLQALAISYPDTKQESLRQQIAYLRRAYDVEDDYQERASINSQLREVYRRNALIGDALVTAEEYVKNGATVSTYLRDQRDDAVAYVASLKSELGFSESVAVLQKLVEQKPQNYSLRAMYADALAANKAYDKAIATLQQAQRILKSVGNGNAGFDLQIAEFYSALGNKDSVAKYINQPASNGGITGRGRATDIYRNIRLQAASGDGERALQQIRALPIPTDNVTMADYHYTSGKVQEANSNDAMAAQSYESAVKANPYLFKAYPWLINYYNKGGQTAKADALKAGLKSLKIQPGPGIEI</sequence>
<evidence type="ECO:0000313" key="5">
    <source>
        <dbReference type="Proteomes" id="UP001597601"/>
    </source>
</evidence>
<dbReference type="InterPro" id="IPR024079">
    <property type="entry name" value="MetalloPept_cat_dom_sf"/>
</dbReference>
<dbReference type="EMBL" id="JBHUON010000002">
    <property type="protein sequence ID" value="MFD2863732.1"/>
    <property type="molecule type" value="Genomic_DNA"/>
</dbReference>
<dbReference type="SUPFAM" id="SSF48452">
    <property type="entry name" value="TPR-like"/>
    <property type="match status" value="3"/>
</dbReference>
<dbReference type="Gene3D" id="3.40.390.10">
    <property type="entry name" value="Collagenase (Catalytic Domain)"/>
    <property type="match status" value="1"/>
</dbReference>
<dbReference type="InterPro" id="IPR019734">
    <property type="entry name" value="TPR_rpt"/>
</dbReference>
<feature type="signal peptide" evidence="3">
    <location>
        <begin position="1"/>
        <end position="20"/>
    </location>
</feature>
<dbReference type="Gene3D" id="1.25.40.10">
    <property type="entry name" value="Tetratricopeptide repeat domain"/>
    <property type="match status" value="2"/>
</dbReference>
<evidence type="ECO:0000256" key="2">
    <source>
        <dbReference type="ARBA" id="ARBA00022803"/>
    </source>
</evidence>
<dbReference type="PANTHER" id="PTHR44858">
    <property type="entry name" value="TETRATRICOPEPTIDE REPEAT PROTEIN 6"/>
    <property type="match status" value="1"/>
</dbReference>
<dbReference type="RefSeq" id="WP_377123542.1">
    <property type="nucleotide sequence ID" value="NZ_JBHUON010000002.1"/>
</dbReference>
<evidence type="ECO:0000313" key="4">
    <source>
        <dbReference type="EMBL" id="MFD2863732.1"/>
    </source>
</evidence>
<evidence type="ECO:0000256" key="1">
    <source>
        <dbReference type="ARBA" id="ARBA00022737"/>
    </source>
</evidence>
<name>A0ABW5XNK7_9SPHI</name>
<protein>
    <submittedName>
        <fullName evidence="4">Tetratricopeptide repeat protein</fullName>
    </submittedName>
</protein>
<organism evidence="4 5">
    <name type="scientific">Mucilaginibacter antarcticus</name>
    <dbReference type="NCBI Taxonomy" id="1855725"/>
    <lineage>
        <taxon>Bacteria</taxon>
        <taxon>Pseudomonadati</taxon>
        <taxon>Bacteroidota</taxon>
        <taxon>Sphingobacteriia</taxon>
        <taxon>Sphingobacteriales</taxon>
        <taxon>Sphingobacteriaceae</taxon>
        <taxon>Mucilaginibacter</taxon>
    </lineage>
</organism>
<keyword evidence="5" id="KW-1185">Reference proteome</keyword>
<accession>A0ABW5XNK7</accession>
<reference evidence="5" key="1">
    <citation type="journal article" date="2019" name="Int. J. Syst. Evol. Microbiol.">
        <title>The Global Catalogue of Microorganisms (GCM) 10K type strain sequencing project: providing services to taxonomists for standard genome sequencing and annotation.</title>
        <authorList>
            <consortium name="The Broad Institute Genomics Platform"/>
            <consortium name="The Broad Institute Genome Sequencing Center for Infectious Disease"/>
            <person name="Wu L."/>
            <person name="Ma J."/>
        </authorList>
    </citation>
    <scope>NUCLEOTIDE SEQUENCE [LARGE SCALE GENOMIC DNA]</scope>
    <source>
        <strain evidence="5">KCTC 52232</strain>
    </source>
</reference>
<dbReference type="InterPro" id="IPR050498">
    <property type="entry name" value="Ycf3"/>
</dbReference>
<comment type="caution">
    <text evidence="4">The sequence shown here is derived from an EMBL/GenBank/DDBJ whole genome shotgun (WGS) entry which is preliminary data.</text>
</comment>
<keyword evidence="2" id="KW-0802">TPR repeat</keyword>
<keyword evidence="3" id="KW-0732">Signal</keyword>